<keyword evidence="2" id="KW-1133">Transmembrane helix</keyword>
<keyword evidence="4" id="KW-1185">Reference proteome</keyword>
<feature type="region of interest" description="Disordered" evidence="1">
    <location>
        <begin position="145"/>
        <end position="175"/>
    </location>
</feature>
<dbReference type="AlphaFoldDB" id="A0A8H5BF88"/>
<sequence length="252" mass="27137">MFFPADAALPDFVEPVLDYLSDKLPPPLYAVLVKVLSHTFAAITSLATICSTFLTNHPQDWDVQRLLPPILTLVVAYLALASLYRTTTWLIRLTFWFMKWGTLLGIFFGGVGYFLGNGGGNGVGNYGGGGQGIGGLFATLLEDPRRPAKSRTSKTRPSKNKGKKPSAWDTFDRHRDWKNQGEQDDIVTDDPVQKVLSAITNTAGNVLGGNWWEVAKGLAGAGDAGGTTSDKKAGNHGAKSKEKAKAGKARAR</sequence>
<dbReference type="Proteomes" id="UP000567179">
    <property type="component" value="Unassembled WGS sequence"/>
</dbReference>
<evidence type="ECO:0000313" key="3">
    <source>
        <dbReference type="EMBL" id="KAF5321398.1"/>
    </source>
</evidence>
<name>A0A8H5BF88_9AGAR</name>
<dbReference type="OrthoDB" id="2502792at2759"/>
<evidence type="ECO:0000313" key="4">
    <source>
        <dbReference type="Proteomes" id="UP000567179"/>
    </source>
</evidence>
<evidence type="ECO:0000256" key="2">
    <source>
        <dbReference type="SAM" id="Phobius"/>
    </source>
</evidence>
<feature type="compositionally biased region" description="Basic and acidic residues" evidence="1">
    <location>
        <begin position="229"/>
        <end position="245"/>
    </location>
</feature>
<feature type="transmembrane region" description="Helical" evidence="2">
    <location>
        <begin position="96"/>
        <end position="116"/>
    </location>
</feature>
<comment type="caution">
    <text evidence="3">The sequence shown here is derived from an EMBL/GenBank/DDBJ whole genome shotgun (WGS) entry which is preliminary data.</text>
</comment>
<protein>
    <submittedName>
        <fullName evidence="3">Uncharacterized protein</fullName>
    </submittedName>
</protein>
<keyword evidence="2" id="KW-0812">Transmembrane</keyword>
<accession>A0A8H5BF88</accession>
<keyword evidence="2" id="KW-0472">Membrane</keyword>
<feature type="transmembrane region" description="Helical" evidence="2">
    <location>
        <begin position="28"/>
        <end position="54"/>
    </location>
</feature>
<organism evidence="3 4">
    <name type="scientific">Psilocybe cf. subviscida</name>
    <dbReference type="NCBI Taxonomy" id="2480587"/>
    <lineage>
        <taxon>Eukaryota</taxon>
        <taxon>Fungi</taxon>
        <taxon>Dikarya</taxon>
        <taxon>Basidiomycota</taxon>
        <taxon>Agaricomycotina</taxon>
        <taxon>Agaricomycetes</taxon>
        <taxon>Agaricomycetidae</taxon>
        <taxon>Agaricales</taxon>
        <taxon>Agaricineae</taxon>
        <taxon>Strophariaceae</taxon>
        <taxon>Psilocybe</taxon>
    </lineage>
</organism>
<evidence type="ECO:0000256" key="1">
    <source>
        <dbReference type="SAM" id="MobiDB-lite"/>
    </source>
</evidence>
<reference evidence="3 4" key="1">
    <citation type="journal article" date="2020" name="ISME J.">
        <title>Uncovering the hidden diversity of litter-decomposition mechanisms in mushroom-forming fungi.</title>
        <authorList>
            <person name="Floudas D."/>
            <person name="Bentzer J."/>
            <person name="Ahren D."/>
            <person name="Johansson T."/>
            <person name="Persson P."/>
            <person name="Tunlid A."/>
        </authorList>
    </citation>
    <scope>NUCLEOTIDE SEQUENCE [LARGE SCALE GENOMIC DNA]</scope>
    <source>
        <strain evidence="3 4">CBS 101986</strain>
    </source>
</reference>
<feature type="transmembrane region" description="Helical" evidence="2">
    <location>
        <begin position="66"/>
        <end position="84"/>
    </location>
</feature>
<dbReference type="EMBL" id="JAACJJ010000028">
    <property type="protein sequence ID" value="KAF5321398.1"/>
    <property type="molecule type" value="Genomic_DNA"/>
</dbReference>
<gene>
    <name evidence="3" type="ORF">D9619_001377</name>
</gene>
<feature type="compositionally biased region" description="Basic residues" evidence="1">
    <location>
        <begin position="147"/>
        <end position="164"/>
    </location>
</feature>
<feature type="region of interest" description="Disordered" evidence="1">
    <location>
        <begin position="219"/>
        <end position="252"/>
    </location>
</feature>
<proteinExistence type="predicted"/>